<evidence type="ECO:0000313" key="2">
    <source>
        <dbReference type="EMBL" id="MBX51326.1"/>
    </source>
</evidence>
<dbReference type="AlphaFoldDB" id="A0A2P2P986"/>
<dbReference type="EMBL" id="GGEC01070842">
    <property type="protein sequence ID" value="MBX51326.1"/>
    <property type="molecule type" value="Transcribed_RNA"/>
</dbReference>
<organism evidence="2">
    <name type="scientific">Rhizophora mucronata</name>
    <name type="common">Asiatic mangrove</name>
    <dbReference type="NCBI Taxonomy" id="61149"/>
    <lineage>
        <taxon>Eukaryota</taxon>
        <taxon>Viridiplantae</taxon>
        <taxon>Streptophyta</taxon>
        <taxon>Embryophyta</taxon>
        <taxon>Tracheophyta</taxon>
        <taxon>Spermatophyta</taxon>
        <taxon>Magnoliopsida</taxon>
        <taxon>eudicotyledons</taxon>
        <taxon>Gunneridae</taxon>
        <taxon>Pentapetalae</taxon>
        <taxon>rosids</taxon>
        <taxon>fabids</taxon>
        <taxon>Malpighiales</taxon>
        <taxon>Rhizophoraceae</taxon>
        <taxon>Rhizophora</taxon>
    </lineage>
</organism>
<feature type="region of interest" description="Disordered" evidence="1">
    <location>
        <begin position="22"/>
        <end position="47"/>
    </location>
</feature>
<accession>A0A2P2P986</accession>
<sequence>MERRLALCSRRAVDRSFGCYPGELATQGTDNPRDSQSTTHRHRTAGG</sequence>
<feature type="compositionally biased region" description="Polar residues" evidence="1">
    <location>
        <begin position="26"/>
        <end position="38"/>
    </location>
</feature>
<protein>
    <submittedName>
        <fullName evidence="2">Uncharacterized protein</fullName>
    </submittedName>
</protein>
<reference evidence="2" key="1">
    <citation type="submission" date="2018-02" db="EMBL/GenBank/DDBJ databases">
        <title>Rhizophora mucronata_Transcriptome.</title>
        <authorList>
            <person name="Meera S.P."/>
            <person name="Sreeshan A."/>
            <person name="Augustine A."/>
        </authorList>
    </citation>
    <scope>NUCLEOTIDE SEQUENCE</scope>
    <source>
        <tissue evidence="2">Leaf</tissue>
    </source>
</reference>
<proteinExistence type="predicted"/>
<name>A0A2P2P986_RHIMU</name>
<evidence type="ECO:0000256" key="1">
    <source>
        <dbReference type="SAM" id="MobiDB-lite"/>
    </source>
</evidence>